<feature type="chain" id="PRO_5046463546" description="Secreted protein" evidence="1">
    <location>
        <begin position="24"/>
        <end position="142"/>
    </location>
</feature>
<dbReference type="RefSeq" id="WP_143540618.1">
    <property type="nucleotide sequence ID" value="NZ_JAESIL010000159.1"/>
</dbReference>
<protein>
    <recommendedName>
        <fullName evidence="4">Secreted protein</fullName>
    </recommendedName>
</protein>
<keyword evidence="3" id="KW-1185">Reference proteome</keyword>
<feature type="signal peptide" evidence="1">
    <location>
        <begin position="1"/>
        <end position="23"/>
    </location>
</feature>
<gene>
    <name evidence="2" type="ORF">JMJ92_20610</name>
</gene>
<name>A0ABS1RPD7_9RHOB</name>
<sequence length="142" mass="15332">MKRRTFLAAAPLAVLPGSGVAPAVPPHFAQEGTTDPLVALYHEWLSARREWRELAELPGNEDWTDPRSLAAEARESEAEDMMVALKPTSLEGIAALTALAWILVSPGNPNAEGFETAAQSYDCRVIASIWRACTGLEGYPVT</sequence>
<dbReference type="EMBL" id="JAESIL010000159">
    <property type="protein sequence ID" value="MBL3580516.1"/>
    <property type="molecule type" value="Genomic_DNA"/>
</dbReference>
<evidence type="ECO:0000313" key="2">
    <source>
        <dbReference type="EMBL" id="MBL3580516.1"/>
    </source>
</evidence>
<reference evidence="3" key="1">
    <citation type="submission" date="2021-01" db="EMBL/GenBank/DDBJ databases">
        <title>Draft genomes of Rhodovulum sulfidophilum.</title>
        <authorList>
            <person name="Guzman M.S."/>
        </authorList>
    </citation>
    <scope>NUCLEOTIDE SEQUENCE [LARGE SCALE GENOMIC DNA]</scope>
    <source>
        <strain evidence="3">AB19</strain>
    </source>
</reference>
<proteinExistence type="predicted"/>
<organism evidence="2 3">
    <name type="scientific">Rhodovulum visakhapatnamense</name>
    <dbReference type="NCBI Taxonomy" id="364297"/>
    <lineage>
        <taxon>Bacteria</taxon>
        <taxon>Pseudomonadati</taxon>
        <taxon>Pseudomonadota</taxon>
        <taxon>Alphaproteobacteria</taxon>
        <taxon>Rhodobacterales</taxon>
        <taxon>Paracoccaceae</taxon>
        <taxon>Rhodovulum</taxon>
    </lineage>
</organism>
<accession>A0ABS1RPD7</accession>
<evidence type="ECO:0000256" key="1">
    <source>
        <dbReference type="SAM" id="SignalP"/>
    </source>
</evidence>
<evidence type="ECO:0000313" key="3">
    <source>
        <dbReference type="Proteomes" id="UP000635853"/>
    </source>
</evidence>
<comment type="caution">
    <text evidence="2">The sequence shown here is derived from an EMBL/GenBank/DDBJ whole genome shotgun (WGS) entry which is preliminary data.</text>
</comment>
<evidence type="ECO:0008006" key="4">
    <source>
        <dbReference type="Google" id="ProtNLM"/>
    </source>
</evidence>
<dbReference type="Proteomes" id="UP000635853">
    <property type="component" value="Unassembled WGS sequence"/>
</dbReference>
<keyword evidence="1" id="KW-0732">Signal</keyword>